<dbReference type="PANTHER" id="PTHR11214:SF3">
    <property type="entry name" value="BETA-1,3-GALACTOSYLTRANSFERASE 6"/>
    <property type="match status" value="1"/>
</dbReference>
<dbReference type="GO" id="GO:0000139">
    <property type="term" value="C:Golgi membrane"/>
    <property type="evidence" value="ECO:0007669"/>
    <property type="project" value="UniProtKB-SubCell"/>
</dbReference>
<dbReference type="GO" id="GO:0006493">
    <property type="term" value="P:protein O-linked glycosylation"/>
    <property type="evidence" value="ECO:0007669"/>
    <property type="project" value="TreeGrafter"/>
</dbReference>
<evidence type="ECO:0000256" key="7">
    <source>
        <dbReference type="ARBA" id="ARBA00022989"/>
    </source>
</evidence>
<comment type="caution">
    <text evidence="11">The sequence shown here is derived from an EMBL/GenBank/DDBJ whole genome shotgun (WGS) entry which is preliminary data.</text>
</comment>
<dbReference type="InterPro" id="IPR002659">
    <property type="entry name" value="Glyco_trans_31"/>
</dbReference>
<keyword evidence="7 10" id="KW-1133">Transmembrane helix</keyword>
<protein>
    <recommendedName>
        <fullName evidence="10">Hexosyltransferase</fullName>
        <ecNumber evidence="10">2.4.1.-</ecNumber>
    </recommendedName>
</protein>
<dbReference type="Gene3D" id="3.90.550.50">
    <property type="match status" value="1"/>
</dbReference>
<comment type="similarity">
    <text evidence="2 10">Belongs to the glycosyltransferase 31 family.</text>
</comment>
<evidence type="ECO:0000256" key="8">
    <source>
        <dbReference type="ARBA" id="ARBA00023034"/>
    </source>
</evidence>
<dbReference type="Proteomes" id="UP000663870">
    <property type="component" value="Unassembled WGS sequence"/>
</dbReference>
<evidence type="ECO:0000256" key="5">
    <source>
        <dbReference type="ARBA" id="ARBA00022692"/>
    </source>
</evidence>
<evidence type="ECO:0000256" key="2">
    <source>
        <dbReference type="ARBA" id="ARBA00008661"/>
    </source>
</evidence>
<evidence type="ECO:0000256" key="4">
    <source>
        <dbReference type="ARBA" id="ARBA00022679"/>
    </source>
</evidence>
<evidence type="ECO:0000256" key="6">
    <source>
        <dbReference type="ARBA" id="ARBA00022968"/>
    </source>
</evidence>
<keyword evidence="6 10" id="KW-0735">Signal-anchor</keyword>
<keyword evidence="9 10" id="KW-0472">Membrane</keyword>
<name>A0A813UCI6_9BILA</name>
<accession>A0A813UCI6</accession>
<feature type="transmembrane region" description="Helical" evidence="10">
    <location>
        <begin position="38"/>
        <end position="55"/>
    </location>
</feature>
<dbReference type="EMBL" id="CAJNOL010000082">
    <property type="protein sequence ID" value="CAF0827099.1"/>
    <property type="molecule type" value="Genomic_DNA"/>
</dbReference>
<comment type="subcellular location">
    <subcellularLocation>
        <location evidence="1 10">Golgi apparatus membrane</location>
        <topology evidence="1 10">Single-pass type II membrane protein</topology>
    </subcellularLocation>
</comment>
<dbReference type="EC" id="2.4.1.-" evidence="10"/>
<evidence type="ECO:0000256" key="10">
    <source>
        <dbReference type="RuleBase" id="RU363063"/>
    </source>
</evidence>
<gene>
    <name evidence="11" type="ORF">JXQ802_LOCUS5500</name>
</gene>
<dbReference type="AlphaFoldDB" id="A0A813UCI6"/>
<reference evidence="11" key="1">
    <citation type="submission" date="2021-02" db="EMBL/GenBank/DDBJ databases">
        <authorList>
            <person name="Nowell W R."/>
        </authorList>
    </citation>
    <scope>NUCLEOTIDE SEQUENCE</scope>
</reference>
<organism evidence="11 12">
    <name type="scientific">Rotaria sordida</name>
    <dbReference type="NCBI Taxonomy" id="392033"/>
    <lineage>
        <taxon>Eukaryota</taxon>
        <taxon>Metazoa</taxon>
        <taxon>Spiralia</taxon>
        <taxon>Gnathifera</taxon>
        <taxon>Rotifera</taxon>
        <taxon>Eurotatoria</taxon>
        <taxon>Bdelloidea</taxon>
        <taxon>Philodinida</taxon>
        <taxon>Philodinidae</taxon>
        <taxon>Rotaria</taxon>
    </lineage>
</organism>
<keyword evidence="8 10" id="KW-0333">Golgi apparatus</keyword>
<keyword evidence="12" id="KW-1185">Reference proteome</keyword>
<keyword evidence="4" id="KW-0808">Transferase</keyword>
<proteinExistence type="inferred from homology"/>
<dbReference type="PANTHER" id="PTHR11214">
    <property type="entry name" value="BETA-1,3-N-ACETYLGLUCOSAMINYLTRANSFERASE"/>
    <property type="match status" value="1"/>
</dbReference>
<evidence type="ECO:0000313" key="11">
    <source>
        <dbReference type="EMBL" id="CAF0827099.1"/>
    </source>
</evidence>
<sequence length="394" mass="46194">MPFQTTFYQRTFHRDLFLSPISYQSINVLMRRNCSDRICILLSVLLLFYCGWYIFTSSNRIFGYQYDPAEELAYKNAIHASSPIIDNEHICLSDEIDLIYLIISSSSHFLERQTIRETWGSMSNIFGVHSQRIFIIGYRLGGNFYKDLSNEATHEQDLLYLTIDDNSVTLKELHAYRWLEQYCSNVKYIFKTEDDLFINSLLIHELIRELKTDSNNIENRYLYNISLNSLFLAQTSSDANKFLFGWAFQPGRPERNLTVSQYYVSYKEYPKELYPRYCSGFGYLMNSKTRDVLTIEGFKIKDPFRLPDIFITGVLPENLNFQCEILPFTFHQGTIDECIRLIRTSITINPLPPNPPVIICSTGRHIGQNSFSDYHRMWTTLKHIYADKLHAVNN</sequence>
<keyword evidence="3 10" id="KW-0328">Glycosyltransferase</keyword>
<evidence type="ECO:0000256" key="3">
    <source>
        <dbReference type="ARBA" id="ARBA00022676"/>
    </source>
</evidence>
<evidence type="ECO:0000256" key="9">
    <source>
        <dbReference type="ARBA" id="ARBA00023136"/>
    </source>
</evidence>
<evidence type="ECO:0000256" key="1">
    <source>
        <dbReference type="ARBA" id="ARBA00004323"/>
    </source>
</evidence>
<keyword evidence="5 10" id="KW-0812">Transmembrane</keyword>
<dbReference type="Pfam" id="PF01762">
    <property type="entry name" value="Galactosyl_T"/>
    <property type="match status" value="1"/>
</dbReference>
<evidence type="ECO:0000313" key="12">
    <source>
        <dbReference type="Proteomes" id="UP000663870"/>
    </source>
</evidence>
<dbReference type="GO" id="GO:0016758">
    <property type="term" value="F:hexosyltransferase activity"/>
    <property type="evidence" value="ECO:0007669"/>
    <property type="project" value="InterPro"/>
</dbReference>